<dbReference type="EMBL" id="GBRH01274350">
    <property type="protein sequence ID" value="JAD23545.1"/>
    <property type="molecule type" value="Transcribed_RNA"/>
</dbReference>
<sequence>MVPMGFVSSIRQDLEGSDEFGSGGADVEMLKKQKVSTSKKNARLAAAAKQPRRAQ</sequence>
<proteinExistence type="predicted"/>
<reference evidence="2" key="2">
    <citation type="journal article" date="2015" name="Data Brief">
        <title>Shoot transcriptome of the giant reed, Arundo donax.</title>
        <authorList>
            <person name="Barrero R.A."/>
            <person name="Guerrero F.D."/>
            <person name="Moolhuijzen P."/>
            <person name="Goolsby J.A."/>
            <person name="Tidwell J."/>
            <person name="Bellgard S.E."/>
            <person name="Bellgard M.I."/>
        </authorList>
    </citation>
    <scope>NUCLEOTIDE SEQUENCE</scope>
    <source>
        <tissue evidence="2">Shoot tissue taken approximately 20 cm above the soil surface</tissue>
    </source>
</reference>
<dbReference type="AlphaFoldDB" id="A0A0A8YD87"/>
<name>A0A0A8YD87_ARUDO</name>
<evidence type="ECO:0000256" key="1">
    <source>
        <dbReference type="SAM" id="MobiDB-lite"/>
    </source>
</evidence>
<protein>
    <submittedName>
        <fullName evidence="2">Uncharacterized protein</fullName>
    </submittedName>
</protein>
<evidence type="ECO:0000313" key="2">
    <source>
        <dbReference type="EMBL" id="JAD23545.1"/>
    </source>
</evidence>
<feature type="region of interest" description="Disordered" evidence="1">
    <location>
        <begin position="31"/>
        <end position="55"/>
    </location>
</feature>
<accession>A0A0A8YD87</accession>
<organism evidence="2">
    <name type="scientific">Arundo donax</name>
    <name type="common">Giant reed</name>
    <name type="synonym">Donax arundinaceus</name>
    <dbReference type="NCBI Taxonomy" id="35708"/>
    <lineage>
        <taxon>Eukaryota</taxon>
        <taxon>Viridiplantae</taxon>
        <taxon>Streptophyta</taxon>
        <taxon>Embryophyta</taxon>
        <taxon>Tracheophyta</taxon>
        <taxon>Spermatophyta</taxon>
        <taxon>Magnoliopsida</taxon>
        <taxon>Liliopsida</taxon>
        <taxon>Poales</taxon>
        <taxon>Poaceae</taxon>
        <taxon>PACMAD clade</taxon>
        <taxon>Arundinoideae</taxon>
        <taxon>Arundineae</taxon>
        <taxon>Arundo</taxon>
    </lineage>
</organism>
<reference evidence="2" key="1">
    <citation type="submission" date="2014-09" db="EMBL/GenBank/DDBJ databases">
        <authorList>
            <person name="Magalhaes I.L.F."/>
            <person name="Oliveira U."/>
            <person name="Santos F.R."/>
            <person name="Vidigal T.H.D.A."/>
            <person name="Brescovit A.D."/>
            <person name="Santos A.J."/>
        </authorList>
    </citation>
    <scope>NUCLEOTIDE SEQUENCE</scope>
    <source>
        <tissue evidence="2">Shoot tissue taken approximately 20 cm above the soil surface</tissue>
    </source>
</reference>